<reference evidence="5" key="1">
    <citation type="journal article" date="2017" name="Nat. Commun.">
        <title>The asparagus genome sheds light on the origin and evolution of a young Y chromosome.</title>
        <authorList>
            <person name="Harkess A."/>
            <person name="Zhou J."/>
            <person name="Xu C."/>
            <person name="Bowers J.E."/>
            <person name="Van der Hulst R."/>
            <person name="Ayyampalayam S."/>
            <person name="Mercati F."/>
            <person name="Riccardi P."/>
            <person name="McKain M.R."/>
            <person name="Kakrana A."/>
            <person name="Tang H."/>
            <person name="Ray J."/>
            <person name="Groenendijk J."/>
            <person name="Arikit S."/>
            <person name="Mathioni S.M."/>
            <person name="Nakano M."/>
            <person name="Shan H."/>
            <person name="Telgmann-Rauber A."/>
            <person name="Kanno A."/>
            <person name="Yue Z."/>
            <person name="Chen H."/>
            <person name="Li W."/>
            <person name="Chen Y."/>
            <person name="Xu X."/>
            <person name="Zhang Y."/>
            <person name="Luo S."/>
            <person name="Chen H."/>
            <person name="Gao J."/>
            <person name="Mao Z."/>
            <person name="Pires J.C."/>
            <person name="Luo M."/>
            <person name="Kudrna D."/>
            <person name="Wing R.A."/>
            <person name="Meyers B.C."/>
            <person name="Yi K."/>
            <person name="Kong H."/>
            <person name="Lavrijsen P."/>
            <person name="Sunseri F."/>
            <person name="Falavigna A."/>
            <person name="Ye Y."/>
            <person name="Leebens-Mack J.H."/>
            <person name="Chen G."/>
        </authorList>
    </citation>
    <scope>NUCLEOTIDE SEQUENCE [LARGE SCALE GENOMIC DNA]</scope>
    <source>
        <strain evidence="5">cv. DH0086</strain>
    </source>
</reference>
<dbReference type="PROSITE" id="PS51334">
    <property type="entry name" value="PRONE"/>
    <property type="match status" value="1"/>
</dbReference>
<dbReference type="GO" id="GO:0005085">
    <property type="term" value="F:guanyl-nucleotide exchange factor activity"/>
    <property type="evidence" value="ECO:0007669"/>
    <property type="project" value="UniProtKB-UniRule"/>
</dbReference>
<dbReference type="InterPro" id="IPR038937">
    <property type="entry name" value="RopGEF"/>
</dbReference>
<gene>
    <name evidence="4" type="ORF">A4U43_UnF2090</name>
</gene>
<evidence type="ECO:0000313" key="4">
    <source>
        <dbReference type="EMBL" id="ONK55507.1"/>
    </source>
</evidence>
<sequence length="456" mass="51356">MENLSVCDENSEDRLNTDIECSTPGAESLDYSRTISEISTYSEQSSSDEPLNLGWPVSKLAARASPLLRKLGMKQHMTKVLGLKSCDGEASNSDIELMRERFSKLLLGEDMSGSGKGVCTAVAISNAITNLYATIFGQCWRLEPLSQEKKAMWRREMDCLLSVCDYIVELCPSLQTLPDGTSLEVMESRPRSDIYINLPALEKLDMMLLEILDSFQSTEFWYVDEGNQSPSPRISSSFRRVIHRNNEKWWLPIPCVPDYGLNEKSRKDLQKKRECASQIHKAAMAINASILAEMSIPDSYLASLPKSGRMSIGDSIYRYMSTTDKFSPEYILDCLDITSEHEALELADRVEAAVYVWRRKANMNNPKSSWDIVKDLMADGDKNVTLASRAESLLLCLKQRYPGLSQTTLDSSKIQYNRDVGQAILESYSRVLESLAFSIVSWINDVLYIDGSVKKQ</sequence>
<dbReference type="Pfam" id="PF03759">
    <property type="entry name" value="PRONE"/>
    <property type="match status" value="1"/>
</dbReference>
<dbReference type="Proteomes" id="UP000243459">
    <property type="component" value="Unassembled WGS sequence"/>
</dbReference>
<accession>A0A1R3L7A6</accession>
<dbReference type="OrthoDB" id="1053009at2759"/>
<organism evidence="4 5">
    <name type="scientific">Asparagus officinalis</name>
    <name type="common">Garden asparagus</name>
    <dbReference type="NCBI Taxonomy" id="4686"/>
    <lineage>
        <taxon>Eukaryota</taxon>
        <taxon>Viridiplantae</taxon>
        <taxon>Streptophyta</taxon>
        <taxon>Embryophyta</taxon>
        <taxon>Tracheophyta</taxon>
        <taxon>Spermatophyta</taxon>
        <taxon>Magnoliopsida</taxon>
        <taxon>Liliopsida</taxon>
        <taxon>Asparagales</taxon>
        <taxon>Asparagaceae</taxon>
        <taxon>Asparagoideae</taxon>
        <taxon>Asparagus</taxon>
    </lineage>
</organism>
<dbReference type="OMA" id="CKIHYNK"/>
<dbReference type="EMBL" id="KV863405">
    <property type="protein sequence ID" value="ONK55507.1"/>
    <property type="molecule type" value="Genomic_DNA"/>
</dbReference>
<dbReference type="FunFam" id="1.20.58.2010:FF:000003">
    <property type="entry name" value="Rop guanine nucleotide exchange factor 14"/>
    <property type="match status" value="1"/>
</dbReference>
<evidence type="ECO:0000259" key="3">
    <source>
        <dbReference type="PROSITE" id="PS51334"/>
    </source>
</evidence>
<dbReference type="InterPro" id="IPR005512">
    <property type="entry name" value="PRONE_dom"/>
</dbReference>
<dbReference type="PANTHER" id="PTHR33101:SF47">
    <property type="entry name" value="ROP GUANINE NUCLEOTIDE EXCHANGE FACTOR 2-RELATED"/>
    <property type="match status" value="1"/>
</dbReference>
<evidence type="ECO:0000256" key="1">
    <source>
        <dbReference type="ARBA" id="ARBA00022658"/>
    </source>
</evidence>
<name>A0A1R3L7A6_ASPOF</name>
<feature type="domain" description="PRONE" evidence="3">
    <location>
        <begin position="85"/>
        <end position="456"/>
    </location>
</feature>
<dbReference type="AlphaFoldDB" id="A0A1R3L7A6"/>
<protein>
    <recommendedName>
        <fullName evidence="3">PRONE domain-containing protein</fullName>
    </recommendedName>
</protein>
<keyword evidence="5" id="KW-1185">Reference proteome</keyword>
<evidence type="ECO:0000256" key="2">
    <source>
        <dbReference type="PROSITE-ProRule" id="PRU00663"/>
    </source>
</evidence>
<evidence type="ECO:0000313" key="5">
    <source>
        <dbReference type="Proteomes" id="UP000243459"/>
    </source>
</evidence>
<keyword evidence="1 2" id="KW-0344">Guanine-nucleotide releasing factor</keyword>
<dbReference type="PANTHER" id="PTHR33101">
    <property type="entry name" value="ROP GUANINE NUCLEOTIDE EXCHANGE FACTOR 1"/>
    <property type="match status" value="1"/>
</dbReference>
<dbReference type="FunFam" id="1.20.58.2010:FF:000001">
    <property type="entry name" value="Rop guanine nucleotide exchange factor 14"/>
    <property type="match status" value="1"/>
</dbReference>
<proteinExistence type="predicted"/>
<dbReference type="Gramene" id="ONK55507">
    <property type="protein sequence ID" value="ONK55507"/>
    <property type="gene ID" value="A4U43_UnF2090"/>
</dbReference>
<dbReference type="Gene3D" id="1.20.58.2010">
    <property type="entry name" value="PRONE domain, subdomain 1"/>
    <property type="match status" value="2"/>
</dbReference>